<dbReference type="InterPro" id="IPR029045">
    <property type="entry name" value="ClpP/crotonase-like_dom_sf"/>
</dbReference>
<accession>A0A383EV31</accession>
<dbReference type="Pfam" id="PF00378">
    <property type="entry name" value="ECH_1"/>
    <property type="match status" value="1"/>
</dbReference>
<feature type="non-terminal residue" evidence="1">
    <location>
        <position position="113"/>
    </location>
</feature>
<evidence type="ECO:0000313" key="1">
    <source>
        <dbReference type="EMBL" id="SVE60621.1"/>
    </source>
</evidence>
<dbReference type="SUPFAM" id="SSF52096">
    <property type="entry name" value="ClpP/crotonase"/>
    <property type="match status" value="1"/>
</dbReference>
<sequence>MRIRLTAGTTNLLTMDLLMELSDAIADAQNRSRGLLLCGGDKFFSNGVDLDWALSQSSEQIRAMFLELGKCILQLMECPLPVIGSIKGHAIGGALALLLACDYRFGAKGRVLI</sequence>
<reference evidence="1" key="1">
    <citation type="submission" date="2018-05" db="EMBL/GenBank/DDBJ databases">
        <authorList>
            <person name="Lanie J.A."/>
            <person name="Ng W.-L."/>
            <person name="Kazmierczak K.M."/>
            <person name="Andrzejewski T.M."/>
            <person name="Davidsen T.M."/>
            <person name="Wayne K.J."/>
            <person name="Tettelin H."/>
            <person name="Glass J.I."/>
            <person name="Rusch D."/>
            <person name="Podicherti R."/>
            <person name="Tsui H.-C.T."/>
            <person name="Winkler M.E."/>
        </authorList>
    </citation>
    <scope>NUCLEOTIDE SEQUENCE</scope>
</reference>
<protein>
    <recommendedName>
        <fullName evidence="2">Enoyl-CoA hydratase</fullName>
    </recommendedName>
</protein>
<dbReference type="EMBL" id="UINC01229056">
    <property type="protein sequence ID" value="SVE60621.1"/>
    <property type="molecule type" value="Genomic_DNA"/>
</dbReference>
<name>A0A383EV31_9ZZZZ</name>
<organism evidence="1">
    <name type="scientific">marine metagenome</name>
    <dbReference type="NCBI Taxonomy" id="408172"/>
    <lineage>
        <taxon>unclassified sequences</taxon>
        <taxon>metagenomes</taxon>
        <taxon>ecological metagenomes</taxon>
    </lineage>
</organism>
<dbReference type="AlphaFoldDB" id="A0A383EV31"/>
<proteinExistence type="predicted"/>
<dbReference type="GO" id="GO:0006635">
    <property type="term" value="P:fatty acid beta-oxidation"/>
    <property type="evidence" value="ECO:0007669"/>
    <property type="project" value="TreeGrafter"/>
</dbReference>
<gene>
    <name evidence="1" type="ORF">METZ01_LOCUS513475</name>
</gene>
<dbReference type="CDD" id="cd06558">
    <property type="entry name" value="crotonase-like"/>
    <property type="match status" value="1"/>
</dbReference>
<dbReference type="Gene3D" id="3.90.226.10">
    <property type="entry name" value="2-enoyl-CoA Hydratase, Chain A, domain 1"/>
    <property type="match status" value="1"/>
</dbReference>
<dbReference type="PANTHER" id="PTHR11941:SF54">
    <property type="entry name" value="ENOYL-COA HYDRATASE, MITOCHONDRIAL"/>
    <property type="match status" value="1"/>
</dbReference>
<dbReference type="InterPro" id="IPR001753">
    <property type="entry name" value="Enoyl-CoA_hydra/iso"/>
</dbReference>
<dbReference type="PANTHER" id="PTHR11941">
    <property type="entry name" value="ENOYL-COA HYDRATASE-RELATED"/>
    <property type="match status" value="1"/>
</dbReference>
<dbReference type="GO" id="GO:0003824">
    <property type="term" value="F:catalytic activity"/>
    <property type="evidence" value="ECO:0007669"/>
    <property type="project" value="UniProtKB-ARBA"/>
</dbReference>
<evidence type="ECO:0008006" key="2">
    <source>
        <dbReference type="Google" id="ProtNLM"/>
    </source>
</evidence>